<protein>
    <recommendedName>
        <fullName evidence="4">CopC domain-containing protein</fullName>
    </recommendedName>
</protein>
<feature type="chain" id="PRO_5032949966" description="CopC domain-containing protein" evidence="3">
    <location>
        <begin position="29"/>
        <end position="128"/>
    </location>
</feature>
<proteinExistence type="predicted"/>
<evidence type="ECO:0000256" key="2">
    <source>
        <dbReference type="ARBA" id="ARBA00023008"/>
    </source>
</evidence>
<evidence type="ECO:0000256" key="1">
    <source>
        <dbReference type="ARBA" id="ARBA00022729"/>
    </source>
</evidence>
<dbReference type="InterPro" id="IPR014756">
    <property type="entry name" value="Ig_E-set"/>
</dbReference>
<dbReference type="Gene3D" id="2.60.40.1220">
    <property type="match status" value="1"/>
</dbReference>
<name>A0A839UIR0_9GAMM</name>
<keyword evidence="1 3" id="KW-0732">Signal</keyword>
<gene>
    <name evidence="5" type="ORF">FHS30_000599</name>
</gene>
<evidence type="ECO:0000313" key="5">
    <source>
        <dbReference type="EMBL" id="MBB3167423.1"/>
    </source>
</evidence>
<evidence type="ECO:0000259" key="4">
    <source>
        <dbReference type="Pfam" id="PF04234"/>
    </source>
</evidence>
<dbReference type="Pfam" id="PF04234">
    <property type="entry name" value="CopC"/>
    <property type="match status" value="1"/>
</dbReference>
<organism evidence="5 6">
    <name type="scientific">Simiduia aestuariiviva</name>
    <dbReference type="NCBI Taxonomy" id="1510459"/>
    <lineage>
        <taxon>Bacteria</taxon>
        <taxon>Pseudomonadati</taxon>
        <taxon>Pseudomonadota</taxon>
        <taxon>Gammaproteobacteria</taxon>
        <taxon>Cellvibrionales</taxon>
        <taxon>Cellvibrionaceae</taxon>
        <taxon>Simiduia</taxon>
    </lineage>
</organism>
<dbReference type="AlphaFoldDB" id="A0A839UIR0"/>
<dbReference type="GO" id="GO:0042597">
    <property type="term" value="C:periplasmic space"/>
    <property type="evidence" value="ECO:0007669"/>
    <property type="project" value="InterPro"/>
</dbReference>
<keyword evidence="2" id="KW-0186">Copper</keyword>
<dbReference type="GO" id="GO:0046688">
    <property type="term" value="P:response to copper ion"/>
    <property type="evidence" value="ECO:0007669"/>
    <property type="project" value="InterPro"/>
</dbReference>
<dbReference type="InterPro" id="IPR007348">
    <property type="entry name" value="CopC_dom"/>
</dbReference>
<feature type="domain" description="CopC" evidence="4">
    <location>
        <begin position="29"/>
        <end position="119"/>
    </location>
</feature>
<dbReference type="RefSeq" id="WP_183908128.1">
    <property type="nucleotide sequence ID" value="NZ_JACHXZ010000001.1"/>
</dbReference>
<sequence>MFNFLRNSAQQFLIVGTVLLLASTGASAHTGLKESVPAAKSTHATLPEAIVLHFSGPVRLVGLTLSDANGDRAAMSVTPASAAEARYELPMPSLTCGDWTLRWIAMGADGHKMSGNIPFFYLCESAAE</sequence>
<dbReference type="GO" id="GO:0005507">
    <property type="term" value="F:copper ion binding"/>
    <property type="evidence" value="ECO:0007669"/>
    <property type="project" value="InterPro"/>
</dbReference>
<dbReference type="Proteomes" id="UP000559987">
    <property type="component" value="Unassembled WGS sequence"/>
</dbReference>
<reference evidence="5 6" key="1">
    <citation type="submission" date="2020-08" db="EMBL/GenBank/DDBJ databases">
        <title>Genomic Encyclopedia of Type Strains, Phase III (KMG-III): the genomes of soil and plant-associated and newly described type strains.</title>
        <authorList>
            <person name="Whitman W."/>
        </authorList>
    </citation>
    <scope>NUCLEOTIDE SEQUENCE [LARGE SCALE GENOMIC DNA]</scope>
    <source>
        <strain evidence="5 6">CECT 8571</strain>
    </source>
</reference>
<accession>A0A839UIR0</accession>
<dbReference type="EMBL" id="JACHXZ010000001">
    <property type="protein sequence ID" value="MBB3167423.1"/>
    <property type="molecule type" value="Genomic_DNA"/>
</dbReference>
<comment type="caution">
    <text evidence="5">The sequence shown here is derived from an EMBL/GenBank/DDBJ whole genome shotgun (WGS) entry which is preliminary data.</text>
</comment>
<dbReference type="InterPro" id="IPR014755">
    <property type="entry name" value="Cu-Rt/internalin_Ig-like"/>
</dbReference>
<evidence type="ECO:0000313" key="6">
    <source>
        <dbReference type="Proteomes" id="UP000559987"/>
    </source>
</evidence>
<evidence type="ECO:0000256" key="3">
    <source>
        <dbReference type="SAM" id="SignalP"/>
    </source>
</evidence>
<dbReference type="SUPFAM" id="SSF81296">
    <property type="entry name" value="E set domains"/>
    <property type="match status" value="1"/>
</dbReference>
<feature type="signal peptide" evidence="3">
    <location>
        <begin position="1"/>
        <end position="28"/>
    </location>
</feature>
<keyword evidence="6" id="KW-1185">Reference proteome</keyword>